<accession>A0A7S1IL30</accession>
<feature type="region of interest" description="Disordered" evidence="1">
    <location>
        <begin position="86"/>
        <end position="114"/>
    </location>
</feature>
<name>A0A7S1IL30_9EUGL</name>
<evidence type="ECO:0000256" key="1">
    <source>
        <dbReference type="SAM" id="MobiDB-lite"/>
    </source>
</evidence>
<gene>
    <name evidence="2" type="ORF">EGYM00392_LOCUS26407</name>
</gene>
<sequence length="114" mass="11949">MCCNCRRLVDPKVASLLSRRLRASCMAAVRPLRSRAGGTATREAGTAETFTNGNRTSDGVFWGATTRAVDSFRLCLLFAAAKIELGRLPGGGQGGRKNKGVGSVGSVRSACSEL</sequence>
<proteinExistence type="predicted"/>
<protein>
    <submittedName>
        <fullName evidence="2">Uncharacterized protein</fullName>
    </submittedName>
</protein>
<organism evidence="2">
    <name type="scientific">Eutreptiella gymnastica</name>
    <dbReference type="NCBI Taxonomy" id="73025"/>
    <lineage>
        <taxon>Eukaryota</taxon>
        <taxon>Discoba</taxon>
        <taxon>Euglenozoa</taxon>
        <taxon>Euglenida</taxon>
        <taxon>Spirocuta</taxon>
        <taxon>Euglenophyceae</taxon>
        <taxon>Eutreptiales</taxon>
        <taxon>Eutreptiaceae</taxon>
        <taxon>Eutreptiella</taxon>
    </lineage>
</organism>
<evidence type="ECO:0000313" key="2">
    <source>
        <dbReference type="EMBL" id="CAD9015301.1"/>
    </source>
</evidence>
<reference evidence="2" key="1">
    <citation type="submission" date="2021-01" db="EMBL/GenBank/DDBJ databases">
        <authorList>
            <person name="Corre E."/>
            <person name="Pelletier E."/>
            <person name="Niang G."/>
            <person name="Scheremetjew M."/>
            <person name="Finn R."/>
            <person name="Kale V."/>
            <person name="Holt S."/>
            <person name="Cochrane G."/>
            <person name="Meng A."/>
            <person name="Brown T."/>
            <person name="Cohen L."/>
        </authorList>
    </citation>
    <scope>NUCLEOTIDE SEQUENCE</scope>
    <source>
        <strain evidence="2">NIES-381</strain>
    </source>
</reference>
<dbReference type="AlphaFoldDB" id="A0A7S1IL30"/>
<dbReference type="EMBL" id="HBGA01070508">
    <property type="protein sequence ID" value="CAD9015301.1"/>
    <property type="molecule type" value="Transcribed_RNA"/>
</dbReference>